<protein>
    <recommendedName>
        <fullName evidence="9">Glucanase</fullName>
        <ecNumber evidence="9">3.2.1.-</ecNumber>
    </recommendedName>
</protein>
<feature type="signal peptide" evidence="10">
    <location>
        <begin position="1"/>
        <end position="23"/>
    </location>
</feature>
<dbReference type="InterPro" id="IPR012341">
    <property type="entry name" value="6hp_glycosidase-like_sf"/>
</dbReference>
<evidence type="ECO:0000256" key="8">
    <source>
        <dbReference type="PROSITE-ProRule" id="PRU10058"/>
    </source>
</evidence>
<keyword evidence="7 9" id="KW-0119">Carbohydrate metabolism</keyword>
<dbReference type="SUPFAM" id="SSF48208">
    <property type="entry name" value="Six-hairpin glycosidases"/>
    <property type="match status" value="1"/>
</dbReference>
<dbReference type="InterPro" id="IPR002037">
    <property type="entry name" value="Glyco_hydro_8"/>
</dbReference>
<evidence type="ECO:0000256" key="10">
    <source>
        <dbReference type="SAM" id="SignalP"/>
    </source>
</evidence>
<comment type="catalytic activity">
    <reaction evidence="1">
        <text>Endohydrolysis of (1-&gt;4)-beta-D-glucosidic linkages in cellulose, lichenin and cereal beta-D-glucans.</text>
        <dbReference type="EC" id="3.2.1.4"/>
    </reaction>
</comment>
<evidence type="ECO:0000256" key="4">
    <source>
        <dbReference type="ARBA" id="ARBA00022801"/>
    </source>
</evidence>
<dbReference type="InterPro" id="IPR008928">
    <property type="entry name" value="6-hairpin_glycosidase_sf"/>
</dbReference>
<dbReference type="Proteomes" id="UP001555342">
    <property type="component" value="Unassembled WGS sequence"/>
</dbReference>
<feature type="active site" description="Nucleophile" evidence="8">
    <location>
        <position position="110"/>
    </location>
</feature>
<evidence type="ECO:0000313" key="12">
    <source>
        <dbReference type="Proteomes" id="UP001555342"/>
    </source>
</evidence>
<dbReference type="PROSITE" id="PS00812">
    <property type="entry name" value="GLYCOSYL_HYDROL_F8"/>
    <property type="match status" value="1"/>
</dbReference>
<dbReference type="EC" id="3.2.1.-" evidence="9"/>
<reference evidence="11 12" key="1">
    <citation type="submission" date="2024-07" db="EMBL/GenBank/DDBJ databases">
        <authorList>
            <person name="Wang L."/>
        </authorList>
    </citation>
    <scope>NUCLEOTIDE SEQUENCE [LARGE SCALE GENOMIC DNA]</scope>
    <source>
        <strain evidence="11 12">WL359</strain>
    </source>
</reference>
<evidence type="ECO:0000256" key="3">
    <source>
        <dbReference type="ARBA" id="ARBA00022729"/>
    </source>
</evidence>
<evidence type="ECO:0000256" key="5">
    <source>
        <dbReference type="ARBA" id="ARBA00023001"/>
    </source>
</evidence>
<organism evidence="11 12">
    <name type="scientific">Buttiauxella gaviniae</name>
    <dbReference type="NCBI Taxonomy" id="82990"/>
    <lineage>
        <taxon>Bacteria</taxon>
        <taxon>Pseudomonadati</taxon>
        <taxon>Pseudomonadota</taxon>
        <taxon>Gammaproteobacteria</taxon>
        <taxon>Enterobacterales</taxon>
        <taxon>Enterobacteriaceae</taxon>
        <taxon>Buttiauxella</taxon>
    </lineage>
</organism>
<evidence type="ECO:0000256" key="1">
    <source>
        <dbReference type="ARBA" id="ARBA00000966"/>
    </source>
</evidence>
<comment type="caution">
    <text evidence="11">The sequence shown here is derived from an EMBL/GenBank/DDBJ whole genome shotgun (WGS) entry which is preliminary data.</text>
</comment>
<dbReference type="EMBL" id="JBFMVT010000002">
    <property type="protein sequence ID" value="MEW7312849.1"/>
    <property type="molecule type" value="Genomic_DNA"/>
</dbReference>
<dbReference type="Pfam" id="PF01270">
    <property type="entry name" value="Glyco_hydro_8"/>
    <property type="match status" value="1"/>
</dbReference>
<dbReference type="GO" id="GO:0016787">
    <property type="term" value="F:hydrolase activity"/>
    <property type="evidence" value="ECO:0007669"/>
    <property type="project" value="UniProtKB-KW"/>
</dbReference>
<dbReference type="PRINTS" id="PR00735">
    <property type="entry name" value="GLHYDRLASE8"/>
</dbReference>
<dbReference type="InterPro" id="IPR019834">
    <property type="entry name" value="Glyco_hydro_8_CS"/>
</dbReference>
<name>A0ABV3NTI8_9ENTR</name>
<comment type="similarity">
    <text evidence="2 9">Belongs to the glycosyl hydrolase 8 (cellulase D) family.</text>
</comment>
<keyword evidence="6 9" id="KW-0326">Glycosidase</keyword>
<keyword evidence="4 9" id="KW-0378">Hydrolase</keyword>
<keyword evidence="3 10" id="KW-0732">Signal</keyword>
<keyword evidence="7 9" id="KW-0624">Polysaccharide degradation</keyword>
<evidence type="ECO:0000256" key="9">
    <source>
        <dbReference type="RuleBase" id="RU361167"/>
    </source>
</evidence>
<dbReference type="Gene3D" id="1.50.10.10">
    <property type="match status" value="1"/>
</dbReference>
<evidence type="ECO:0000256" key="6">
    <source>
        <dbReference type="ARBA" id="ARBA00023295"/>
    </source>
</evidence>
<accession>A0ABV3NTI8</accession>
<evidence type="ECO:0000256" key="2">
    <source>
        <dbReference type="ARBA" id="ARBA00009209"/>
    </source>
</evidence>
<gene>
    <name evidence="11" type="ORF">AB1E22_09015</name>
</gene>
<evidence type="ECO:0000256" key="7">
    <source>
        <dbReference type="ARBA" id="ARBA00023326"/>
    </source>
</evidence>
<keyword evidence="5" id="KW-0136">Cellulose degradation</keyword>
<proteinExistence type="inferred from homology"/>
<keyword evidence="12" id="KW-1185">Reference proteome</keyword>
<dbReference type="RefSeq" id="WP_367595028.1">
    <property type="nucleotide sequence ID" value="NZ_JBFMVT010000002.1"/>
</dbReference>
<feature type="chain" id="PRO_5046357679" description="Glucanase" evidence="10">
    <location>
        <begin position="24"/>
        <end position="333"/>
    </location>
</feature>
<sequence>MWQRCKTLIVAVLALVFSQQALADTAWDSYKSRFLMPDGRIVDTGNKSVSHTEGQGFAMMMAVANGDRDSFDKMWNWTRKTLKNPENGLFYWRYNPVEAQPIPDKNNATDGDTFIAWALLKAGEKWKNKDYLNESDAITKALVAHNVVRFAGYQVMLPGANGFNRNSYLNLNPSYFIFPAWQDFANRSHLMVWRDLINDGQKLLGKMHFGDPQLPSDWVSLYSDGRTVPATQWPARFSYDAIRVPLYVYWFNHNSAELGVYKAWWGRFARDKTPAWVNVTTGNTAPYMMAGGLLAVRDLILQPASVAQPQITAQEDYYSASLKMLVALSVSGT</sequence>
<evidence type="ECO:0000313" key="11">
    <source>
        <dbReference type="EMBL" id="MEW7312849.1"/>
    </source>
</evidence>